<reference evidence="1" key="1">
    <citation type="journal article" date="2020" name="Nature">
        <title>Giant virus diversity and host interactions through global metagenomics.</title>
        <authorList>
            <person name="Schulz F."/>
            <person name="Roux S."/>
            <person name="Paez-Espino D."/>
            <person name="Jungbluth S."/>
            <person name="Walsh D.A."/>
            <person name="Denef V.J."/>
            <person name="McMahon K.D."/>
            <person name="Konstantinidis K.T."/>
            <person name="Eloe-Fadrosh E.A."/>
            <person name="Kyrpides N.C."/>
            <person name="Woyke T."/>
        </authorList>
    </citation>
    <scope>NUCLEOTIDE SEQUENCE</scope>
    <source>
        <strain evidence="1">GVMAG-M-3300017651-5</strain>
    </source>
</reference>
<name>A0A6C0BKE6_9ZZZZ</name>
<dbReference type="AlphaFoldDB" id="A0A6C0BKE6"/>
<evidence type="ECO:0000313" key="1">
    <source>
        <dbReference type="EMBL" id="QHS92847.1"/>
    </source>
</evidence>
<organism evidence="1">
    <name type="scientific">viral metagenome</name>
    <dbReference type="NCBI Taxonomy" id="1070528"/>
    <lineage>
        <taxon>unclassified sequences</taxon>
        <taxon>metagenomes</taxon>
        <taxon>organismal metagenomes</taxon>
    </lineage>
</organism>
<protein>
    <submittedName>
        <fullName evidence="1">Uncharacterized protein</fullName>
    </submittedName>
</protein>
<proteinExistence type="predicted"/>
<sequence>MSSNPLTLADLGSNRSIQQFLYELPQDVLFSTALYGTIPEALQSDYIVNVMEGIIPEYPWCRHYIIEKYKDMYKYEISQAMRGRALDLDEEQENDIEFLMDPFKSRDVPRTIRFTPSRMIDSPIKELVRECNAPELQGLTQSQILDIVREINPQFNVGEVFSHAREIADIRRSLSNIQDPLLKRIHDLVIEGYITRAYILRDGVSLRLDPRVIDSISSLVTYPLVSAMEANPRGNELSIHIDPNYQIQSMNESDPVQQLKRLLQDTSMSLDGFNLD</sequence>
<dbReference type="EMBL" id="MN739192">
    <property type="protein sequence ID" value="QHS92847.1"/>
    <property type="molecule type" value="Genomic_DNA"/>
</dbReference>
<accession>A0A6C0BKE6</accession>